<feature type="binding site" evidence="14 17">
    <location>
        <begin position="376"/>
        <end position="383"/>
    </location>
    <ligand>
        <name>ATP</name>
        <dbReference type="ChEBI" id="CHEBI:30616"/>
    </ligand>
</feature>
<dbReference type="PROSITE" id="PS01046">
    <property type="entry name" value="LON_SER"/>
    <property type="match status" value="1"/>
</dbReference>
<feature type="domain" description="Lon N-terminal" evidence="23">
    <location>
        <begin position="26"/>
        <end position="225"/>
    </location>
</feature>
<keyword evidence="3 14" id="KW-0645">Protease</keyword>
<dbReference type="InterPro" id="IPR014721">
    <property type="entry name" value="Ribsml_uS5_D2-typ_fold_subgr"/>
</dbReference>
<comment type="caution">
    <text evidence="24">The sequence shown here is derived from an EMBL/GenBank/DDBJ whole genome shotgun (WGS) entry which is preliminary data.</text>
</comment>
<keyword evidence="2 14" id="KW-0963">Cytoplasm</keyword>
<dbReference type="HAMAP" id="MF_01973">
    <property type="entry name" value="lon_bact"/>
    <property type="match status" value="1"/>
</dbReference>
<dbReference type="Gene3D" id="3.30.230.10">
    <property type="match status" value="1"/>
</dbReference>
<dbReference type="EC" id="3.4.21.53" evidence="11 14"/>
<feature type="active site" evidence="14 16">
    <location>
        <position position="700"/>
    </location>
</feature>
<keyword evidence="6 14" id="KW-0720">Serine protease</keyword>
<dbReference type="GO" id="GO:0006515">
    <property type="term" value="P:protein quality control for misfolded or incompletely synthesized proteins"/>
    <property type="evidence" value="ECO:0007669"/>
    <property type="project" value="UniProtKB-UniRule"/>
</dbReference>
<evidence type="ECO:0000256" key="6">
    <source>
        <dbReference type="ARBA" id="ARBA00022825"/>
    </source>
</evidence>
<evidence type="ECO:0000256" key="18">
    <source>
        <dbReference type="PROSITE-ProRule" id="PRU01122"/>
    </source>
</evidence>
<keyword evidence="8 14" id="KW-0346">Stress response</keyword>
<dbReference type="InterPro" id="IPR027417">
    <property type="entry name" value="P-loop_NTPase"/>
</dbReference>
<comment type="induction">
    <text evidence="14">By heat shock.</text>
</comment>
<feature type="coiled-coil region" evidence="20">
    <location>
        <begin position="274"/>
        <end position="301"/>
    </location>
</feature>
<dbReference type="Gene3D" id="1.10.8.60">
    <property type="match status" value="1"/>
</dbReference>
<dbReference type="GO" id="GO:0005737">
    <property type="term" value="C:cytoplasm"/>
    <property type="evidence" value="ECO:0007669"/>
    <property type="project" value="UniProtKB-SubCell"/>
</dbReference>
<evidence type="ECO:0000256" key="14">
    <source>
        <dbReference type="HAMAP-Rule" id="MF_01973"/>
    </source>
</evidence>
<evidence type="ECO:0000313" key="24">
    <source>
        <dbReference type="EMBL" id="MST61509.1"/>
    </source>
</evidence>
<feature type="active site" evidence="14 16">
    <location>
        <position position="743"/>
    </location>
</feature>
<evidence type="ECO:0000256" key="16">
    <source>
        <dbReference type="PIRSR" id="PIRSR001174-1"/>
    </source>
</evidence>
<dbReference type="Gene3D" id="3.40.50.300">
    <property type="entry name" value="P-loop containing nucleotide triphosphate hydrolases"/>
    <property type="match status" value="1"/>
</dbReference>
<comment type="subunit">
    <text evidence="14 15">Homohexamer. Organized in a ring with a central cavity.</text>
</comment>
<dbReference type="Proteomes" id="UP000440713">
    <property type="component" value="Unassembled WGS sequence"/>
</dbReference>
<organism evidence="24 25">
    <name type="scientific">Peptostreptococcus porci</name>
    <dbReference type="NCBI Taxonomy" id="2652282"/>
    <lineage>
        <taxon>Bacteria</taxon>
        <taxon>Bacillati</taxon>
        <taxon>Bacillota</taxon>
        <taxon>Clostridia</taxon>
        <taxon>Peptostreptococcales</taxon>
        <taxon>Peptostreptococcaceae</taxon>
        <taxon>Peptostreptococcus</taxon>
    </lineage>
</organism>
<dbReference type="SUPFAM" id="SSF88697">
    <property type="entry name" value="PUA domain-like"/>
    <property type="match status" value="1"/>
</dbReference>
<dbReference type="SMART" id="SM00382">
    <property type="entry name" value="AAA"/>
    <property type="match status" value="1"/>
</dbReference>
<dbReference type="GO" id="GO:0005524">
    <property type="term" value="F:ATP binding"/>
    <property type="evidence" value="ECO:0007669"/>
    <property type="project" value="UniProtKB-UniRule"/>
</dbReference>
<dbReference type="FunFam" id="3.40.50.300:FF:000021">
    <property type="entry name" value="Lon protease homolog"/>
    <property type="match status" value="1"/>
</dbReference>
<comment type="subcellular location">
    <subcellularLocation>
        <location evidence="1 14 15">Cytoplasm</location>
    </subcellularLocation>
</comment>
<dbReference type="SUPFAM" id="SSF52540">
    <property type="entry name" value="P-loop containing nucleoside triphosphate hydrolases"/>
    <property type="match status" value="1"/>
</dbReference>
<protein>
    <recommendedName>
        <fullName evidence="12 14">Lon protease</fullName>
        <ecNumber evidence="11 14">3.4.21.53</ecNumber>
    </recommendedName>
    <alternativeName>
        <fullName evidence="13 14">ATP-dependent protease La</fullName>
    </alternativeName>
</protein>
<evidence type="ECO:0000256" key="13">
    <source>
        <dbReference type="ARBA" id="ARBA00082722"/>
    </source>
</evidence>
<evidence type="ECO:0000256" key="2">
    <source>
        <dbReference type="ARBA" id="ARBA00022490"/>
    </source>
</evidence>
<dbReference type="PROSITE" id="PS51786">
    <property type="entry name" value="LON_PROTEOLYTIC"/>
    <property type="match status" value="1"/>
</dbReference>
<evidence type="ECO:0000256" key="7">
    <source>
        <dbReference type="ARBA" id="ARBA00022840"/>
    </source>
</evidence>
<evidence type="ECO:0000256" key="8">
    <source>
        <dbReference type="ARBA" id="ARBA00023016"/>
    </source>
</evidence>
<evidence type="ECO:0000256" key="19">
    <source>
        <dbReference type="RuleBase" id="RU000591"/>
    </source>
</evidence>
<evidence type="ECO:0000256" key="9">
    <source>
        <dbReference type="ARBA" id="ARBA00050665"/>
    </source>
</evidence>
<evidence type="ECO:0000256" key="12">
    <source>
        <dbReference type="ARBA" id="ARBA00071934"/>
    </source>
</evidence>
<keyword evidence="7 14" id="KW-0067">ATP-binding</keyword>
<proteinExistence type="evidence at transcript level"/>
<evidence type="ECO:0000256" key="17">
    <source>
        <dbReference type="PIRSR" id="PIRSR001174-2"/>
    </source>
</evidence>
<sequence length="838" mass="94514">MTGIKDDNNLEKNIEDIIVYGESVEMPMIPLRGISISPSILQSFDIGRLNSIESFELSMINDEKIFLVSQFDSAVEEPTIEDLYTIGTVCNIKQVIRTSDTSIRVLVEGVSRAKLDEMWIDENDAWIGRILPISFDEEKLSDDKRFTLEAYSRKLIKGFDEYVSLAVDIPSDAAMELNDAEGYSMLADIVSSSLFLKFSDRQKVLVTLDIEDRMKMLYEHLLEEIEVIKIDKKINQDVRKQMNKIQKDYYLREQMKAIQKELGESAGDDETGEYREKLKEIKVSKETYEKIEKEIDKFERTPIGSPDYNVSKNYLDVIFSLPWNNESRNRFDIKKSEKILNEDHFGLDDVKERILEYLAVRKQSKNLKAPIICLAGPPGVGKTSIAKSVARSLGRPFIRISLGGVRDEAEIRGHRRTYIGAIPGRIINAMKEAKARNPVILLDEIDKMSNDFKGDPTSAMLEVLDPEQNKYFVDHYLELPFDLSKVLFVTTANDLRSIPRPLYDRMEVIEIEGYIEEEKLEIVKRYILRKQIKENGLANNFVTMDDDVIKFVISRYTRESGVRQLERTIGKICRKVVKEMVENPKLEPVKITKELAVKYLGSEKFKEEPLALKPQVGVVNGLAWTAVGGVTLEVEVNVVPGRGNIVLTGMMGDVMKESAKTGISYIRSVADVLDIDQDFYKDKDIHIHIPEGATPKDGPSAGITMTLATISALTDRAVPGNIAMTGEITLRGRVLPVGGVREKVLAAYRMGIRKIILPKDCKSDLDRIPENIKDDIEFVLVEHMNEVLEVALMEDDGSGDKPSKATKKSAKGAKKNVAGKSTSKKTSGKKESLSDDDK</sequence>
<evidence type="ECO:0000313" key="25">
    <source>
        <dbReference type="Proteomes" id="UP000440713"/>
    </source>
</evidence>
<keyword evidence="20" id="KW-0175">Coiled coil</keyword>
<dbReference type="GO" id="GO:0004176">
    <property type="term" value="F:ATP-dependent peptidase activity"/>
    <property type="evidence" value="ECO:0007669"/>
    <property type="project" value="UniProtKB-UniRule"/>
</dbReference>
<evidence type="ECO:0000256" key="3">
    <source>
        <dbReference type="ARBA" id="ARBA00022670"/>
    </source>
</evidence>
<dbReference type="Gene3D" id="1.20.5.5270">
    <property type="match status" value="1"/>
</dbReference>
<evidence type="ECO:0000256" key="10">
    <source>
        <dbReference type="ARBA" id="ARBA00053875"/>
    </source>
</evidence>
<feature type="compositionally biased region" description="Basic and acidic residues" evidence="21">
    <location>
        <begin position="828"/>
        <end position="838"/>
    </location>
</feature>
<dbReference type="GO" id="GO:0016887">
    <property type="term" value="F:ATP hydrolysis activity"/>
    <property type="evidence" value="ECO:0007669"/>
    <property type="project" value="UniProtKB-UniRule"/>
</dbReference>
<evidence type="ECO:0000256" key="1">
    <source>
        <dbReference type="ARBA" id="ARBA00004496"/>
    </source>
</evidence>
<dbReference type="InterPro" id="IPR003593">
    <property type="entry name" value="AAA+_ATPase"/>
</dbReference>
<comment type="catalytic activity">
    <reaction evidence="9 14 15 18">
        <text>Hydrolysis of proteins in presence of ATP.</text>
        <dbReference type="EC" id="3.4.21.53"/>
    </reaction>
</comment>
<dbReference type="InterPro" id="IPR054594">
    <property type="entry name" value="Lon_lid"/>
</dbReference>
<evidence type="ECO:0000259" key="23">
    <source>
        <dbReference type="PROSITE" id="PS51787"/>
    </source>
</evidence>
<evidence type="ECO:0000256" key="5">
    <source>
        <dbReference type="ARBA" id="ARBA00022801"/>
    </source>
</evidence>
<dbReference type="InterPro" id="IPR027543">
    <property type="entry name" value="Lon_bac"/>
</dbReference>
<dbReference type="PANTHER" id="PTHR10046">
    <property type="entry name" value="ATP DEPENDENT LON PROTEASE FAMILY MEMBER"/>
    <property type="match status" value="1"/>
</dbReference>
<dbReference type="InterPro" id="IPR003111">
    <property type="entry name" value="Lon_prtase_N"/>
</dbReference>
<dbReference type="AlphaFoldDB" id="A0A6N7XE78"/>
<keyword evidence="5 14" id="KW-0378">Hydrolase</keyword>
<dbReference type="InterPro" id="IPR015947">
    <property type="entry name" value="PUA-like_sf"/>
</dbReference>
<evidence type="ECO:0000256" key="11">
    <source>
        <dbReference type="ARBA" id="ARBA00066743"/>
    </source>
</evidence>
<name>A0A6N7XE78_9FIRM</name>
<dbReference type="InterPro" id="IPR008269">
    <property type="entry name" value="Lon_proteolytic"/>
</dbReference>
<dbReference type="SMART" id="SM00464">
    <property type="entry name" value="LON"/>
    <property type="match status" value="1"/>
</dbReference>
<evidence type="ECO:0000256" key="21">
    <source>
        <dbReference type="SAM" id="MobiDB-lite"/>
    </source>
</evidence>
<dbReference type="InterPro" id="IPR027065">
    <property type="entry name" value="Lon_Prtase"/>
</dbReference>
<dbReference type="PIRSF" id="PIRSF001174">
    <property type="entry name" value="Lon_proteas"/>
    <property type="match status" value="1"/>
</dbReference>
<dbReference type="Gene3D" id="2.30.130.40">
    <property type="entry name" value="LON domain-like"/>
    <property type="match status" value="1"/>
</dbReference>
<dbReference type="Pfam" id="PF05362">
    <property type="entry name" value="Lon_C"/>
    <property type="match status" value="1"/>
</dbReference>
<dbReference type="Pfam" id="PF00004">
    <property type="entry name" value="AAA"/>
    <property type="match status" value="1"/>
</dbReference>
<comment type="similarity">
    <text evidence="14 15 18 19">Belongs to the peptidase S16 family.</text>
</comment>
<feature type="domain" description="Lon proteolytic" evidence="22">
    <location>
        <begin position="613"/>
        <end position="794"/>
    </location>
</feature>
<dbReference type="EMBL" id="VUNE01000001">
    <property type="protein sequence ID" value="MST61509.1"/>
    <property type="molecule type" value="Genomic_DNA"/>
</dbReference>
<evidence type="ECO:0000256" key="4">
    <source>
        <dbReference type="ARBA" id="ARBA00022741"/>
    </source>
</evidence>
<keyword evidence="4 14" id="KW-0547">Nucleotide-binding</keyword>
<dbReference type="InterPro" id="IPR046336">
    <property type="entry name" value="Lon_prtase_N_sf"/>
</dbReference>
<reference evidence="24 25" key="1">
    <citation type="submission" date="2019-08" db="EMBL/GenBank/DDBJ databases">
        <title>In-depth cultivation of the pig gut microbiome towards novel bacterial diversity and tailored functional studies.</title>
        <authorList>
            <person name="Wylensek D."/>
            <person name="Hitch T.C.A."/>
            <person name="Clavel T."/>
        </authorList>
    </citation>
    <scope>NUCLEOTIDE SEQUENCE [LARGE SCALE GENOMIC DNA]</scope>
    <source>
        <strain evidence="24 25">WCA-SAB-591-4A-A</strain>
    </source>
</reference>
<accession>A0A6N7XE78</accession>
<dbReference type="GO" id="GO:0004252">
    <property type="term" value="F:serine-type endopeptidase activity"/>
    <property type="evidence" value="ECO:0007669"/>
    <property type="project" value="UniProtKB-UniRule"/>
</dbReference>
<feature type="region of interest" description="Disordered" evidence="21">
    <location>
        <begin position="793"/>
        <end position="838"/>
    </location>
</feature>
<dbReference type="Gene3D" id="1.20.58.1480">
    <property type="match status" value="1"/>
</dbReference>
<dbReference type="NCBIfam" id="TIGR00763">
    <property type="entry name" value="lon"/>
    <property type="match status" value="1"/>
</dbReference>
<dbReference type="PROSITE" id="PS51787">
    <property type="entry name" value="LON_N"/>
    <property type="match status" value="1"/>
</dbReference>
<feature type="compositionally biased region" description="Basic residues" evidence="21">
    <location>
        <begin position="804"/>
        <end position="814"/>
    </location>
</feature>
<evidence type="ECO:0000256" key="20">
    <source>
        <dbReference type="SAM" id="Coils"/>
    </source>
</evidence>
<dbReference type="InterPro" id="IPR004815">
    <property type="entry name" value="Lon_bac/euk-typ"/>
</dbReference>
<dbReference type="InterPro" id="IPR003959">
    <property type="entry name" value="ATPase_AAA_core"/>
</dbReference>
<gene>
    <name evidence="14 24" type="primary">lon</name>
    <name evidence="24" type="ORF">FYJ71_00735</name>
</gene>
<dbReference type="GO" id="GO:0034605">
    <property type="term" value="P:cellular response to heat"/>
    <property type="evidence" value="ECO:0007669"/>
    <property type="project" value="UniProtKB-UniRule"/>
</dbReference>
<dbReference type="SUPFAM" id="SSF54211">
    <property type="entry name" value="Ribosomal protein S5 domain 2-like"/>
    <property type="match status" value="1"/>
</dbReference>
<dbReference type="CDD" id="cd19500">
    <property type="entry name" value="RecA-like_Lon"/>
    <property type="match status" value="1"/>
</dbReference>
<dbReference type="GO" id="GO:0043565">
    <property type="term" value="F:sequence-specific DNA binding"/>
    <property type="evidence" value="ECO:0007669"/>
    <property type="project" value="UniProtKB-UniRule"/>
</dbReference>
<dbReference type="Pfam" id="PF02190">
    <property type="entry name" value="LON_substr_bdg"/>
    <property type="match status" value="1"/>
</dbReference>
<dbReference type="Pfam" id="PF22667">
    <property type="entry name" value="Lon_lid"/>
    <property type="match status" value="1"/>
</dbReference>
<dbReference type="InterPro" id="IPR008268">
    <property type="entry name" value="Peptidase_S16_AS"/>
</dbReference>
<dbReference type="InterPro" id="IPR020568">
    <property type="entry name" value="Ribosomal_Su5_D2-typ_SF"/>
</dbReference>
<evidence type="ECO:0000259" key="22">
    <source>
        <dbReference type="PROSITE" id="PS51786"/>
    </source>
</evidence>
<dbReference type="PRINTS" id="PR00830">
    <property type="entry name" value="ENDOLAPTASE"/>
</dbReference>
<comment type="function">
    <text evidence="10 14">ATP-dependent serine protease that mediates the selective degradation of mutant and abnormal proteins as well as certain short-lived regulatory proteins. Required for cellular homeostasis and for survival from DNA damage and developmental changes induced by stress. Degrades polypeptides processively to yield small peptide fragments that are 5 to 10 amino acids long. Binds to DNA in a double-stranded, site-specific manner.</text>
</comment>
<keyword evidence="25" id="KW-1185">Reference proteome</keyword>
<evidence type="ECO:0000256" key="15">
    <source>
        <dbReference type="PIRNR" id="PIRNR001174"/>
    </source>
</evidence>